<feature type="region of interest" description="Disordered" evidence="2">
    <location>
        <begin position="305"/>
        <end position="340"/>
    </location>
</feature>
<organism evidence="4 5">
    <name type="scientific">Corynebacterium xerosis</name>
    <dbReference type="NCBI Taxonomy" id="1725"/>
    <lineage>
        <taxon>Bacteria</taxon>
        <taxon>Bacillati</taxon>
        <taxon>Actinomycetota</taxon>
        <taxon>Actinomycetes</taxon>
        <taxon>Mycobacteriales</taxon>
        <taxon>Corynebacteriaceae</taxon>
        <taxon>Corynebacterium</taxon>
    </lineage>
</organism>
<feature type="compositionally biased region" description="Acidic residues" evidence="2">
    <location>
        <begin position="325"/>
        <end position="340"/>
    </location>
</feature>
<comment type="caution">
    <text evidence="4">The sequence shown here is derived from an EMBL/GenBank/DDBJ whole genome shotgun (WGS) entry which is preliminary data.</text>
</comment>
<dbReference type="Proteomes" id="UP000235363">
    <property type="component" value="Unassembled WGS sequence"/>
</dbReference>
<dbReference type="PANTHER" id="PTHR38133:SF1">
    <property type="entry name" value="SLR1429 PROTEIN"/>
    <property type="match status" value="1"/>
</dbReference>
<dbReference type="PANTHER" id="PTHR38133">
    <property type="entry name" value="SLR1429 PROTEIN"/>
    <property type="match status" value="1"/>
</dbReference>
<dbReference type="InterPro" id="IPR007527">
    <property type="entry name" value="Znf_SWIM"/>
</dbReference>
<dbReference type="RefSeq" id="WP_102212309.1">
    <property type="nucleotide sequence ID" value="NZ_PNHF01000006.1"/>
</dbReference>
<keyword evidence="1" id="KW-0863">Zinc-finger</keyword>
<sequence>MANGDVTWGDNVIYADFGGRGDARGGTRGARGKKGAAHRRKAGGKVVRPRTEIARRVYDSVADRAEKGRRGRGEAYFRDGNVLGFRMVDGQIVGEVRGSQIEPFTVVIKLPYRDAGVADGLLRWLADTTGAADDLEKGILPGKQLGQLLLAGDEAPSCRCSCPDATLVCKHAVAVAASAARAIDAEPLNALELRGLGVLEARHKLAGLVAEAAARATGLDGDGAGRGPVRRPTGPRTEDPVLEIVERDFWGTDLPAIEIPNPETMVVLRDTDPTLLHAALRSTTVLSVETLRAVADLEDCWDHLTSPPSFDDVDLGDGPQRRSGEDDDGMVAASFDDDAE</sequence>
<gene>
    <name evidence="4" type="ORF">CJ204_03925</name>
</gene>
<keyword evidence="1" id="KW-0479">Metal-binding</keyword>
<accession>A0A2N6T0H8</accession>
<evidence type="ECO:0000313" key="4">
    <source>
        <dbReference type="EMBL" id="PMC62821.1"/>
    </source>
</evidence>
<dbReference type="EMBL" id="PNHF01000006">
    <property type="protein sequence ID" value="PMC62821.1"/>
    <property type="molecule type" value="Genomic_DNA"/>
</dbReference>
<evidence type="ECO:0000259" key="3">
    <source>
        <dbReference type="PROSITE" id="PS50966"/>
    </source>
</evidence>
<dbReference type="PROSITE" id="PS50966">
    <property type="entry name" value="ZF_SWIM"/>
    <property type="match status" value="1"/>
</dbReference>
<name>A0A2N6T0H8_9CORY</name>
<reference evidence="4 5" key="1">
    <citation type="submission" date="2017-09" db="EMBL/GenBank/DDBJ databases">
        <title>Bacterial strain isolated from the female urinary microbiota.</title>
        <authorList>
            <person name="Thomas-White K."/>
            <person name="Kumar N."/>
            <person name="Forster S."/>
            <person name="Putonti C."/>
            <person name="Lawley T."/>
            <person name="Wolfe A.J."/>
        </authorList>
    </citation>
    <scope>NUCLEOTIDE SEQUENCE [LARGE SCALE GENOMIC DNA]</scope>
    <source>
        <strain evidence="4 5">UMB0908</strain>
    </source>
</reference>
<keyword evidence="1" id="KW-0862">Zinc</keyword>
<protein>
    <recommendedName>
        <fullName evidence="3">SWIM-type domain-containing protein</fullName>
    </recommendedName>
</protein>
<dbReference type="GO" id="GO:0008270">
    <property type="term" value="F:zinc ion binding"/>
    <property type="evidence" value="ECO:0007669"/>
    <property type="project" value="UniProtKB-KW"/>
</dbReference>
<feature type="domain" description="SWIM-type" evidence="3">
    <location>
        <begin position="145"/>
        <end position="180"/>
    </location>
</feature>
<evidence type="ECO:0000313" key="5">
    <source>
        <dbReference type="Proteomes" id="UP000235363"/>
    </source>
</evidence>
<evidence type="ECO:0000256" key="2">
    <source>
        <dbReference type="SAM" id="MobiDB-lite"/>
    </source>
</evidence>
<proteinExistence type="predicted"/>
<evidence type="ECO:0000256" key="1">
    <source>
        <dbReference type="PROSITE-ProRule" id="PRU00325"/>
    </source>
</evidence>
<feature type="region of interest" description="Disordered" evidence="2">
    <location>
        <begin position="23"/>
        <end position="45"/>
    </location>
</feature>
<dbReference type="AlphaFoldDB" id="A0A2N6T0H8"/>
<feature type="compositionally biased region" description="Basic residues" evidence="2">
    <location>
        <begin position="30"/>
        <end position="43"/>
    </location>
</feature>